<dbReference type="InterPro" id="IPR050525">
    <property type="entry name" value="ECM_Assembly_Org"/>
</dbReference>
<feature type="domain" description="VWFA" evidence="1">
    <location>
        <begin position="12"/>
        <end position="179"/>
    </location>
</feature>
<dbReference type="PANTHER" id="PTHR24020">
    <property type="entry name" value="COLLAGEN ALPHA"/>
    <property type="match status" value="1"/>
</dbReference>
<protein>
    <recommendedName>
        <fullName evidence="1">VWFA domain-containing protein</fullName>
    </recommendedName>
</protein>
<comment type="caution">
    <text evidence="2">The sequence shown here is derived from an EMBL/GenBank/DDBJ whole genome shotgun (WGS) entry which is preliminary data.</text>
</comment>
<dbReference type="InterPro" id="IPR002035">
    <property type="entry name" value="VWF_A"/>
</dbReference>
<name>A0A3M6UM92_POCDA</name>
<evidence type="ECO:0000313" key="3">
    <source>
        <dbReference type="Proteomes" id="UP000275408"/>
    </source>
</evidence>
<proteinExistence type="predicted"/>
<accession>A0A3M6UM92</accession>
<dbReference type="Proteomes" id="UP000275408">
    <property type="component" value="Unassembled WGS sequence"/>
</dbReference>
<evidence type="ECO:0000313" key="2">
    <source>
        <dbReference type="EMBL" id="RMX54729.1"/>
    </source>
</evidence>
<dbReference type="PROSITE" id="PS50234">
    <property type="entry name" value="VWFA"/>
    <property type="match status" value="1"/>
</dbReference>
<dbReference type="OrthoDB" id="5982017at2759"/>
<evidence type="ECO:0000259" key="1">
    <source>
        <dbReference type="PROSITE" id="PS50234"/>
    </source>
</evidence>
<dbReference type="AlphaFoldDB" id="A0A3M6UM92"/>
<dbReference type="Pfam" id="PF00092">
    <property type="entry name" value="VWA"/>
    <property type="match status" value="1"/>
</dbReference>
<dbReference type="InterPro" id="IPR036465">
    <property type="entry name" value="vWFA_dom_sf"/>
</dbReference>
<organism evidence="2 3">
    <name type="scientific">Pocillopora damicornis</name>
    <name type="common">Cauliflower coral</name>
    <name type="synonym">Millepora damicornis</name>
    <dbReference type="NCBI Taxonomy" id="46731"/>
    <lineage>
        <taxon>Eukaryota</taxon>
        <taxon>Metazoa</taxon>
        <taxon>Cnidaria</taxon>
        <taxon>Anthozoa</taxon>
        <taxon>Hexacorallia</taxon>
        <taxon>Scleractinia</taxon>
        <taxon>Astrocoeniina</taxon>
        <taxon>Pocilloporidae</taxon>
        <taxon>Pocillopora</taxon>
    </lineage>
</organism>
<dbReference type="SUPFAM" id="SSF53300">
    <property type="entry name" value="vWA-like"/>
    <property type="match status" value="1"/>
</dbReference>
<sequence length="277" mass="30640">MMSEVICSAKMNVGFALDASSKTGEENFVSTLKFAVNVSKYVNVDAADTWIFLAYGNQKRVFKTRSDLHSLMPEYEQFPNATETLVGATLTNMAEQFLDEGHQRDAVDIAILIASQISMDDIGHPAVMLKKQNATVFALGVGSDYSGGQLKEVASDPDSDYFIALSSWNGLDEYLAKKLARKICQGSLGNNESFMGLFISQRNVRYFFTKVLSRGFVFAFVHIHILRTVVRVLPAKTMVNAIVSRVATTAHALWDSTATSVRKVRNSINVDNKLMDI</sequence>
<dbReference type="Gene3D" id="3.40.50.410">
    <property type="entry name" value="von Willebrand factor, type A domain"/>
    <property type="match status" value="1"/>
</dbReference>
<dbReference type="EMBL" id="RCHS01001212">
    <property type="protein sequence ID" value="RMX54729.1"/>
    <property type="molecule type" value="Genomic_DNA"/>
</dbReference>
<keyword evidence="3" id="KW-1185">Reference proteome</keyword>
<reference evidence="2 3" key="1">
    <citation type="journal article" date="2018" name="Sci. Rep.">
        <title>Comparative analysis of the Pocillopora damicornis genome highlights role of immune system in coral evolution.</title>
        <authorList>
            <person name="Cunning R."/>
            <person name="Bay R.A."/>
            <person name="Gillette P."/>
            <person name="Baker A.C."/>
            <person name="Traylor-Knowles N."/>
        </authorList>
    </citation>
    <scope>NUCLEOTIDE SEQUENCE [LARGE SCALE GENOMIC DNA]</scope>
    <source>
        <strain evidence="2">RSMAS</strain>
        <tissue evidence="2">Whole animal</tissue>
    </source>
</reference>
<gene>
    <name evidence="2" type="ORF">pdam_00011529</name>
</gene>
<dbReference type="PANTHER" id="PTHR24020:SF84">
    <property type="entry name" value="VWFA DOMAIN-CONTAINING PROTEIN"/>
    <property type="match status" value="1"/>
</dbReference>